<feature type="transmembrane region" description="Helical" evidence="1">
    <location>
        <begin position="29"/>
        <end position="46"/>
    </location>
</feature>
<accession>X1EED9</accession>
<keyword evidence="1" id="KW-0472">Membrane</keyword>
<keyword evidence="1" id="KW-1133">Transmembrane helix</keyword>
<proteinExistence type="predicted"/>
<organism evidence="2">
    <name type="scientific">marine sediment metagenome</name>
    <dbReference type="NCBI Taxonomy" id="412755"/>
    <lineage>
        <taxon>unclassified sequences</taxon>
        <taxon>metagenomes</taxon>
        <taxon>ecological metagenomes</taxon>
    </lineage>
</organism>
<evidence type="ECO:0000256" key="1">
    <source>
        <dbReference type="SAM" id="Phobius"/>
    </source>
</evidence>
<evidence type="ECO:0000313" key="2">
    <source>
        <dbReference type="EMBL" id="GAH30952.1"/>
    </source>
</evidence>
<name>X1EED9_9ZZZZ</name>
<keyword evidence="1" id="KW-0812">Transmembrane</keyword>
<dbReference type="InterPro" id="IPR007404">
    <property type="entry name" value="YdjM-like"/>
</dbReference>
<reference evidence="2" key="1">
    <citation type="journal article" date="2014" name="Front. Microbiol.">
        <title>High frequency of phylogenetically diverse reductive dehalogenase-homologous genes in deep subseafloor sedimentary metagenomes.</title>
        <authorList>
            <person name="Kawai M."/>
            <person name="Futagami T."/>
            <person name="Toyoda A."/>
            <person name="Takaki Y."/>
            <person name="Nishi S."/>
            <person name="Hori S."/>
            <person name="Arai W."/>
            <person name="Tsubouchi T."/>
            <person name="Morono Y."/>
            <person name="Uchiyama I."/>
            <person name="Ito T."/>
            <person name="Fujiyama A."/>
            <person name="Inagaki F."/>
            <person name="Takami H."/>
        </authorList>
    </citation>
    <scope>NUCLEOTIDE SEQUENCE</scope>
    <source>
        <strain evidence="2">Expedition CK06-06</strain>
    </source>
</reference>
<gene>
    <name evidence="2" type="ORF">S03H2_03640</name>
</gene>
<feature type="transmembrane region" description="Helical" evidence="1">
    <location>
        <begin position="6"/>
        <end position="22"/>
    </location>
</feature>
<sequence length="113" mass="12746">MFVFGHIGVTLGIAFVLFQFVLPRIGIRLKINYLFIALGAILPDLIDKPIGRILLGESVANGRLFGHTLLFVLILITIGFFCKYHRDGVFCLAFATFMHLCEDKMWEMPATLL</sequence>
<feature type="transmembrane region" description="Helical" evidence="1">
    <location>
        <begin position="66"/>
        <end position="84"/>
    </location>
</feature>
<dbReference type="AlphaFoldDB" id="X1EED9"/>
<evidence type="ECO:0008006" key="3">
    <source>
        <dbReference type="Google" id="ProtNLM"/>
    </source>
</evidence>
<comment type="caution">
    <text evidence="2">The sequence shown here is derived from an EMBL/GenBank/DDBJ whole genome shotgun (WGS) entry which is preliminary data.</text>
</comment>
<feature type="non-terminal residue" evidence="2">
    <location>
        <position position="113"/>
    </location>
</feature>
<protein>
    <recommendedName>
        <fullName evidence="3">Membrane-bound metal-dependent hydrolase</fullName>
    </recommendedName>
</protein>
<dbReference type="EMBL" id="BARU01001366">
    <property type="protein sequence ID" value="GAH30952.1"/>
    <property type="molecule type" value="Genomic_DNA"/>
</dbReference>
<dbReference type="Pfam" id="PF04307">
    <property type="entry name" value="YdjM"/>
    <property type="match status" value="1"/>
</dbReference>